<protein>
    <submittedName>
        <fullName evidence="3">Uncharacterized protein</fullName>
    </submittedName>
</protein>
<evidence type="ECO:0000256" key="2">
    <source>
        <dbReference type="SAM" id="Phobius"/>
    </source>
</evidence>
<keyword evidence="2" id="KW-0472">Membrane</keyword>
<evidence type="ECO:0000313" key="4">
    <source>
        <dbReference type="Proteomes" id="UP000827724"/>
    </source>
</evidence>
<accession>A0A9P8QG36</accession>
<keyword evidence="4" id="KW-1185">Reference proteome</keyword>
<keyword evidence="2" id="KW-0812">Transmembrane</keyword>
<evidence type="ECO:0000313" key="3">
    <source>
        <dbReference type="EMBL" id="KAH6604270.1"/>
    </source>
</evidence>
<dbReference type="Proteomes" id="UP000827724">
    <property type="component" value="Unassembled WGS sequence"/>
</dbReference>
<gene>
    <name evidence="3" type="ORF">Trco_007716</name>
</gene>
<organism evidence="3 4">
    <name type="scientific">Trichoderma cornu-damae</name>
    <dbReference type="NCBI Taxonomy" id="654480"/>
    <lineage>
        <taxon>Eukaryota</taxon>
        <taxon>Fungi</taxon>
        <taxon>Dikarya</taxon>
        <taxon>Ascomycota</taxon>
        <taxon>Pezizomycotina</taxon>
        <taxon>Sordariomycetes</taxon>
        <taxon>Hypocreomycetidae</taxon>
        <taxon>Hypocreales</taxon>
        <taxon>Hypocreaceae</taxon>
        <taxon>Trichoderma</taxon>
    </lineage>
</organism>
<reference evidence="3" key="1">
    <citation type="submission" date="2021-08" db="EMBL/GenBank/DDBJ databases">
        <title>Chromosome-Level Trichoderma cornu-damae using Hi-C Data.</title>
        <authorList>
            <person name="Kim C.S."/>
        </authorList>
    </citation>
    <scope>NUCLEOTIDE SEQUENCE</scope>
    <source>
        <strain evidence="3">KA19-0412C</strain>
    </source>
</reference>
<keyword evidence="2" id="KW-1133">Transmembrane helix</keyword>
<dbReference type="EMBL" id="JAIWOZ010000006">
    <property type="protein sequence ID" value="KAH6604270.1"/>
    <property type="molecule type" value="Genomic_DNA"/>
</dbReference>
<name>A0A9P8QG36_9HYPO</name>
<sequence>MAPRRLIGHFLFHPAVQASLDGQTKARGSHAAEAGLVLMAAPLAVAAVAIGRADAPVLESRSEDRQADGAAVLATAVAGGEQAADSGGVGYGTVHGIAVGDARGLAVAADRALLRDVHRQVVRLSSVEEDVLLHGHLLLLLLLLVSLLLDVVQVHGQRVARGVEQGCGGLRRVSIGRRAAVLRAVGRRRGDAVAARRRALLGLARGVAAPVLSEVDLELLVLLLAADGLDGLDGVGNVGEVDEGAALLAEGVDQLNLAVLGEVLAQPLLSPGLVQVANVDVARGSAADGEGDGGRQGAGVLAPANLEPSVVDHEALQAAEGVERRGGRGVDEGDEADVLVRDVADVVQQAAADHVANLLDGGLGVDVAEVDGPVAQVVHPAGAGGDGGGGHGLLGEGVGDEVSVGAGEHVRVARGDAQVLGGVLLLRFGDVGAPVLAVVDAAGSLPLGLLGQLGDGLDGVGDGQVVDEGDALLADNLDGVDGAKLAEVLAQLLVGHLFGEVAQVHVPGGAGLLNGQRHRRGHLGGLAPADLDVLALDAELLEDGIGVEVGGGAGVQEGDEGAVLVGQQANRLDLAAPDVAQDLLGAGVRGDVAEVDGSAGAGHHAGAHGNGRSRLHGALHAEGAGGRLGREELGRPVGRGRDESLVGLRGHAGLHGAGDAGAVLLAIGLLVLVLGLLEARQALELRASKGGRAAGLKGAAEEQLRREQRGELHIKGRAGGHVVAIGLVLAHVLGVERGHVGATRVAVGEARDVGGEGTMREASVAVGRLGSVAEARAIGTVRRPLASRAVEFLHPEEIMN</sequence>
<evidence type="ECO:0000256" key="1">
    <source>
        <dbReference type="SAM" id="MobiDB-lite"/>
    </source>
</evidence>
<dbReference type="AlphaFoldDB" id="A0A9P8QG36"/>
<comment type="caution">
    <text evidence="3">The sequence shown here is derived from an EMBL/GenBank/DDBJ whole genome shotgun (WGS) entry which is preliminary data.</text>
</comment>
<proteinExistence type="predicted"/>
<feature type="transmembrane region" description="Helical" evidence="2">
    <location>
        <begin position="660"/>
        <end position="679"/>
    </location>
</feature>
<feature type="region of interest" description="Disordered" evidence="1">
    <location>
        <begin position="595"/>
        <end position="615"/>
    </location>
</feature>